<feature type="region of interest" description="Disordered" evidence="1">
    <location>
        <begin position="219"/>
        <end position="252"/>
    </location>
</feature>
<dbReference type="AlphaFoldDB" id="A0AAV0VSG6"/>
<accession>A0AAV0VSG6</accession>
<evidence type="ECO:0000313" key="3">
    <source>
        <dbReference type="Proteomes" id="UP001160148"/>
    </source>
</evidence>
<protein>
    <recommendedName>
        <fullName evidence="4">Zinc finger CCCH domain-containing protein 14</fullName>
    </recommendedName>
</protein>
<sequence length="357" mass="40487">MDNLRNEVIIKVKEAIRAKLKEMNANSSDEIIDYIMLLVTTKKSSSELAKSIDFVMESNTTVFVKWLSTIIKKLQQVTVSTTNQIVSDNLQSPEESITTDEKKESDNISICETSDIKLNNTVEVKEELNSSVDNGNNIQTSSREKLQNCLPELNVSKSEKYDENTISSPSDKVKPKISFSPTEAIKSKHNMLINKKSIAKPLQKNHPTIFINPGVVSKQSINNDNETVDSKRKRPRISINSDNEDEKTGTSKAKLPITCKETTKQIVKELPKKINKKTMSQVIVVKNHCKNNFNETRKKLNMHDLIAQRVDHQRGALALDTAFKYIQQQIGASEKEIAVIKKWRDYAVDMLRPNKNE</sequence>
<organism evidence="2 3">
    <name type="scientific">Macrosiphum euphorbiae</name>
    <name type="common">potato aphid</name>
    <dbReference type="NCBI Taxonomy" id="13131"/>
    <lineage>
        <taxon>Eukaryota</taxon>
        <taxon>Metazoa</taxon>
        <taxon>Ecdysozoa</taxon>
        <taxon>Arthropoda</taxon>
        <taxon>Hexapoda</taxon>
        <taxon>Insecta</taxon>
        <taxon>Pterygota</taxon>
        <taxon>Neoptera</taxon>
        <taxon>Paraneoptera</taxon>
        <taxon>Hemiptera</taxon>
        <taxon>Sternorrhyncha</taxon>
        <taxon>Aphidomorpha</taxon>
        <taxon>Aphidoidea</taxon>
        <taxon>Aphididae</taxon>
        <taxon>Macrosiphini</taxon>
        <taxon>Macrosiphum</taxon>
    </lineage>
</organism>
<name>A0AAV0VSG6_9HEMI</name>
<proteinExistence type="predicted"/>
<gene>
    <name evidence="2" type="ORF">MEUPH1_LOCUS3445</name>
</gene>
<dbReference type="Proteomes" id="UP001160148">
    <property type="component" value="Unassembled WGS sequence"/>
</dbReference>
<evidence type="ECO:0000313" key="2">
    <source>
        <dbReference type="EMBL" id="CAI6346545.1"/>
    </source>
</evidence>
<dbReference type="EMBL" id="CARXXK010000001">
    <property type="protein sequence ID" value="CAI6346545.1"/>
    <property type="molecule type" value="Genomic_DNA"/>
</dbReference>
<evidence type="ECO:0000256" key="1">
    <source>
        <dbReference type="SAM" id="MobiDB-lite"/>
    </source>
</evidence>
<reference evidence="2 3" key="1">
    <citation type="submission" date="2023-01" db="EMBL/GenBank/DDBJ databases">
        <authorList>
            <person name="Whitehead M."/>
        </authorList>
    </citation>
    <scope>NUCLEOTIDE SEQUENCE [LARGE SCALE GENOMIC DNA]</scope>
</reference>
<comment type="caution">
    <text evidence="2">The sequence shown here is derived from an EMBL/GenBank/DDBJ whole genome shotgun (WGS) entry which is preliminary data.</text>
</comment>
<evidence type="ECO:0008006" key="4">
    <source>
        <dbReference type="Google" id="ProtNLM"/>
    </source>
</evidence>
<keyword evidence="3" id="KW-1185">Reference proteome</keyword>